<feature type="binding site" evidence="11">
    <location>
        <position position="892"/>
    </location>
    <ligand>
        <name>Zn(2+)</name>
        <dbReference type="ChEBI" id="CHEBI:29105"/>
        <label>2</label>
    </ligand>
</feature>
<feature type="binding site" evidence="11">
    <location>
        <position position="899"/>
    </location>
    <ligand>
        <name>Zn(2+)</name>
        <dbReference type="ChEBI" id="CHEBI:29105"/>
        <label>2</label>
    </ligand>
</feature>
<dbReference type="Pfam" id="PF04997">
    <property type="entry name" value="RNA_pol_Rpb1_1"/>
    <property type="match status" value="1"/>
</dbReference>
<dbReference type="PANTHER" id="PTHR19376:SF54">
    <property type="entry name" value="DNA-DIRECTED RNA POLYMERASE SUBUNIT BETA"/>
    <property type="match status" value="1"/>
</dbReference>
<dbReference type="GO" id="GO:0005829">
    <property type="term" value="C:cytosol"/>
    <property type="evidence" value="ECO:0007669"/>
    <property type="project" value="UniProtKB-ARBA"/>
</dbReference>
<feature type="binding site" evidence="11">
    <location>
        <position position="902"/>
    </location>
    <ligand>
        <name>Zn(2+)</name>
        <dbReference type="ChEBI" id="CHEBI:29105"/>
        <label>2</label>
    </ligand>
</feature>
<dbReference type="STRING" id="930152.SAMN05216565_11654"/>
<dbReference type="InterPro" id="IPR007083">
    <property type="entry name" value="RNA_pol_Rpb1_4"/>
</dbReference>
<keyword evidence="5 11" id="KW-0548">Nucleotidyltransferase</keyword>
<keyword evidence="4 11" id="KW-0808">Transferase</keyword>
<protein>
    <recommendedName>
        <fullName evidence="11">DNA-directed RNA polymerase subunit beta'</fullName>
        <shortName evidence="11">RNAP subunit beta'</shortName>
        <ecNumber evidence="11">2.7.7.6</ecNumber>
    </recommendedName>
    <alternativeName>
        <fullName evidence="11">RNA polymerase subunit beta'</fullName>
    </alternativeName>
    <alternativeName>
        <fullName evidence="11">Transcriptase subunit beta'</fullName>
    </alternativeName>
</protein>
<organism evidence="14 15">
    <name type="scientific">Litchfieldia salsa</name>
    <dbReference type="NCBI Taxonomy" id="930152"/>
    <lineage>
        <taxon>Bacteria</taxon>
        <taxon>Bacillati</taxon>
        <taxon>Bacillota</taxon>
        <taxon>Bacilli</taxon>
        <taxon>Bacillales</taxon>
        <taxon>Bacillaceae</taxon>
        <taxon>Litchfieldia</taxon>
    </lineage>
</organism>
<comment type="function">
    <text evidence="1 11 12">DNA-dependent RNA polymerase catalyzes the transcription of DNA into RNA using the four ribonucleoside triphosphates as substrates.</text>
</comment>
<dbReference type="HAMAP" id="MF_01322">
    <property type="entry name" value="RNApol_bact_RpoC"/>
    <property type="match status" value="1"/>
</dbReference>
<dbReference type="FunFam" id="4.10.860.120:FF:000001">
    <property type="entry name" value="DNA-directed RNA polymerase subunit beta"/>
    <property type="match status" value="1"/>
</dbReference>
<sequence>MLDVNNFEYMNIGLASPDKIRSWSFGEVKKPETINYRTLKPEKDGLFCERIFGPTKDWECHCGKYKRVRYKGVVCDRCGVEVTRAKVRRERMGHIELAAPVSHIWYFKGIPSRMGLVLDMSPRALEEVIYFASYVVTEVGDTPLDKKQLLSEKEYRAYREKYGNTFQAAMGAEAIKKLLHDIELEKEVLGLKEELKTSQGQRRTRAIKRLEVLEAFRNSGNEPSWMVLDVLPVIPPELRPMVQLDGGRFATSDLNDLYRRVINRNNRLKRLLDLGAPSIIVQNEKRMLQEAVDALIDNGRRGRPVTGPGNRPLKSLSHMLKGKQGRFRQNLLGKRVDYSGRSVIVVGPNLKMYQCGLPKEMALELFKPFVMKELVEKGLAHNIKSAKRKIERVQPEVWDVLESVIREHPVLLNRAPTLHRLGIQAFEPTLVEGRAIRLHPLVCTAYNADFDGDQMAVHVPLSAEAQAEARILMLAAQNILNPKDGKPVVTPSQDMVLGNYYLTLERNGAVGEGMVFKDTDEALIAYQNGYAHLHTRVAVHAGSLKNETFTEEQNNKLLITTVGKLIFNEILPKTFPYINEPTRTNLEEKTPERYFIEKGANVLEAITSQELIEPFKKKILGNVIAEVFKKFKITETSKMLDRMKNLGFRYSTKAGITVGVSDIVVLAEKEEILKEAQSKVDNVLKQFRRGLITEEERYDRVISIWSAAKDTIQGKLMKTLDKSNPIFMMSDSGARGNASNFTQLAGMRGLMANPSGRIIELPIKSSFREGLTVLEYFISTHGARKGLADTALKTADSGYLTRRLVDVAQDVIVRDNDCGTDRGLLVKSLKDGTEVIEPLEERLIGRYARRSVKHPETKEIIVKENDLITEDLARVIIEAGIEEVTIRSAFTCNTRHGVCKKCYGRNLATGSEVEVGEAVGIIAAQSIGEPGTQLTMRTFHTGGVAGDDITQGLPRIQELFEARNPKGQAVITEIDGVVASITEVKDRQQEIVVQGNVESRSYTAPYSARVKVKEGQEVERGQELTEGSIDPKELLKVKDMQAVQEYLLREVQKVYRMQGVEIGDKHVEVMVRQMLRKVRVIDAGETDVLPGSLLDVHQFTDANAKVLLDGRAPATGRPVLLGITKASLETDSFLSAASFQETTRVLTDAAIKGKRDELLGLKENVIIGKLVPAGTGMNRYRKAELIMQEETDEDVVGVE</sequence>
<dbReference type="EC" id="2.7.7.6" evidence="11"/>
<dbReference type="InterPro" id="IPR042102">
    <property type="entry name" value="RNA_pol_Rpb1_3_sf"/>
</dbReference>
<dbReference type="FunFam" id="1.10.40.90:FF:000001">
    <property type="entry name" value="DNA-directed RNA polymerase subunit beta"/>
    <property type="match status" value="1"/>
</dbReference>
<dbReference type="FunFam" id="1.10.132.30:FF:000003">
    <property type="entry name" value="DNA-directed RNA polymerase subunit beta"/>
    <property type="match status" value="1"/>
</dbReference>
<evidence type="ECO:0000259" key="13">
    <source>
        <dbReference type="SMART" id="SM00663"/>
    </source>
</evidence>
<keyword evidence="6 11" id="KW-0479">Metal-binding</keyword>
<evidence type="ECO:0000256" key="8">
    <source>
        <dbReference type="ARBA" id="ARBA00022842"/>
    </source>
</evidence>
<feature type="binding site" evidence="11">
    <location>
        <position position="78"/>
    </location>
    <ligand>
        <name>Zn(2+)</name>
        <dbReference type="ChEBI" id="CHEBI:29105"/>
        <label>1</label>
    </ligand>
</feature>
<dbReference type="GO" id="GO:0003899">
    <property type="term" value="F:DNA-directed RNA polymerase activity"/>
    <property type="evidence" value="ECO:0007669"/>
    <property type="project" value="UniProtKB-UniRule"/>
</dbReference>
<dbReference type="SUPFAM" id="SSF64484">
    <property type="entry name" value="beta and beta-prime subunits of DNA dependent RNA-polymerase"/>
    <property type="match status" value="1"/>
</dbReference>
<keyword evidence="7 11" id="KW-0862">Zinc</keyword>
<dbReference type="InterPro" id="IPR007080">
    <property type="entry name" value="RNA_pol_Rpb1_1"/>
</dbReference>
<dbReference type="FunFam" id="1.10.150.390:FF:000002">
    <property type="entry name" value="DNA-directed RNA polymerase subunit beta"/>
    <property type="match status" value="1"/>
</dbReference>
<feature type="binding site" evidence="11">
    <location>
        <position position="62"/>
    </location>
    <ligand>
        <name>Zn(2+)</name>
        <dbReference type="ChEBI" id="CHEBI:29105"/>
        <label>1</label>
    </ligand>
</feature>
<dbReference type="EMBL" id="FNJU01000016">
    <property type="protein sequence ID" value="SDP94453.1"/>
    <property type="molecule type" value="Genomic_DNA"/>
</dbReference>
<evidence type="ECO:0000313" key="14">
    <source>
        <dbReference type="EMBL" id="SDP94453.1"/>
    </source>
</evidence>
<dbReference type="Gene3D" id="1.10.132.30">
    <property type="match status" value="1"/>
</dbReference>
<dbReference type="Pfam" id="PF04998">
    <property type="entry name" value="RNA_pol_Rpb1_5"/>
    <property type="match status" value="1"/>
</dbReference>
<dbReference type="CDD" id="cd02655">
    <property type="entry name" value="RNAP_beta'_C"/>
    <property type="match status" value="1"/>
</dbReference>
<feature type="binding site" evidence="11">
    <location>
        <position position="60"/>
    </location>
    <ligand>
        <name>Zn(2+)</name>
        <dbReference type="ChEBI" id="CHEBI:29105"/>
        <label>1</label>
    </ligand>
</feature>
<dbReference type="InterPro" id="IPR038120">
    <property type="entry name" value="Rpb1_funnel_sf"/>
</dbReference>
<keyword evidence="9 11" id="KW-0804">Transcription</keyword>
<proteinExistence type="inferred from homology"/>
<dbReference type="Proteomes" id="UP000199159">
    <property type="component" value="Unassembled WGS sequence"/>
</dbReference>
<dbReference type="GO" id="GO:0008270">
    <property type="term" value="F:zinc ion binding"/>
    <property type="evidence" value="ECO:0007669"/>
    <property type="project" value="UniProtKB-UniRule"/>
</dbReference>
<dbReference type="Gene3D" id="4.10.860.120">
    <property type="entry name" value="RNA polymerase II, clamp domain"/>
    <property type="match status" value="1"/>
</dbReference>
<dbReference type="InterPro" id="IPR000722">
    <property type="entry name" value="RNA_pol_asu"/>
</dbReference>
<dbReference type="NCBIfam" id="TIGR02386">
    <property type="entry name" value="rpoC_TIGR"/>
    <property type="match status" value="1"/>
</dbReference>
<dbReference type="PANTHER" id="PTHR19376">
    <property type="entry name" value="DNA-DIRECTED RNA POLYMERASE"/>
    <property type="match status" value="1"/>
</dbReference>
<dbReference type="Pfam" id="PF05000">
    <property type="entry name" value="RNA_pol_Rpb1_4"/>
    <property type="match status" value="1"/>
</dbReference>
<dbReference type="InterPro" id="IPR045867">
    <property type="entry name" value="DNA-dir_RpoC_beta_prime"/>
</dbReference>
<comment type="cofactor">
    <cofactor evidence="11">
        <name>Mg(2+)</name>
        <dbReference type="ChEBI" id="CHEBI:18420"/>
    </cofactor>
    <text evidence="11">Binds 1 Mg(2+) ion per subunit.</text>
</comment>
<dbReference type="Gene3D" id="1.10.274.100">
    <property type="entry name" value="RNA polymerase Rpb1, domain 3"/>
    <property type="match status" value="1"/>
</dbReference>
<feature type="binding site" evidence="11">
    <location>
        <position position="449"/>
    </location>
    <ligand>
        <name>Mg(2+)</name>
        <dbReference type="ChEBI" id="CHEBI:18420"/>
    </ligand>
</feature>
<dbReference type="OrthoDB" id="9815296at2"/>
<evidence type="ECO:0000256" key="11">
    <source>
        <dbReference type="HAMAP-Rule" id="MF_01322"/>
    </source>
</evidence>
<feature type="binding site" evidence="11">
    <location>
        <position position="818"/>
    </location>
    <ligand>
        <name>Zn(2+)</name>
        <dbReference type="ChEBI" id="CHEBI:29105"/>
        <label>2</label>
    </ligand>
</feature>
<comment type="cofactor">
    <cofactor evidence="11">
        <name>Zn(2+)</name>
        <dbReference type="ChEBI" id="CHEBI:29105"/>
    </cofactor>
    <text evidence="11">Binds 2 Zn(2+) ions per subunit.</text>
</comment>
<dbReference type="InterPro" id="IPR044893">
    <property type="entry name" value="RNA_pol_Rpb1_clamp_domain"/>
</dbReference>
<evidence type="ECO:0000256" key="6">
    <source>
        <dbReference type="ARBA" id="ARBA00022723"/>
    </source>
</evidence>
<feature type="binding site" evidence="11">
    <location>
        <position position="453"/>
    </location>
    <ligand>
        <name>Mg(2+)</name>
        <dbReference type="ChEBI" id="CHEBI:18420"/>
    </ligand>
</feature>
<evidence type="ECO:0000256" key="2">
    <source>
        <dbReference type="ARBA" id="ARBA00006460"/>
    </source>
</evidence>
<evidence type="ECO:0000256" key="12">
    <source>
        <dbReference type="RuleBase" id="RU004279"/>
    </source>
</evidence>
<evidence type="ECO:0000313" key="15">
    <source>
        <dbReference type="Proteomes" id="UP000199159"/>
    </source>
</evidence>
<keyword evidence="15" id="KW-1185">Reference proteome</keyword>
<dbReference type="SMART" id="SM00663">
    <property type="entry name" value="RPOLA_N"/>
    <property type="match status" value="1"/>
</dbReference>
<dbReference type="InterPro" id="IPR007081">
    <property type="entry name" value="RNA_pol_Rpb1_5"/>
</dbReference>
<feature type="domain" description="RNA polymerase N-terminal" evidence="13">
    <location>
        <begin position="224"/>
        <end position="503"/>
    </location>
</feature>
<evidence type="ECO:0000256" key="3">
    <source>
        <dbReference type="ARBA" id="ARBA00022478"/>
    </source>
</evidence>
<dbReference type="Pfam" id="PF00623">
    <property type="entry name" value="RNA_pol_Rpb1_2"/>
    <property type="match status" value="1"/>
</dbReference>
<evidence type="ECO:0000256" key="9">
    <source>
        <dbReference type="ARBA" id="ARBA00023163"/>
    </source>
</evidence>
<name>A0A1H0WUS0_9BACI</name>
<keyword evidence="8 11" id="KW-0460">Magnesium</keyword>
<dbReference type="Gene3D" id="1.10.40.90">
    <property type="match status" value="1"/>
</dbReference>
<dbReference type="Gene3D" id="2.40.50.100">
    <property type="match status" value="1"/>
</dbReference>
<feature type="binding site" evidence="11">
    <location>
        <position position="75"/>
    </location>
    <ligand>
        <name>Zn(2+)</name>
        <dbReference type="ChEBI" id="CHEBI:29105"/>
        <label>1</label>
    </ligand>
</feature>
<dbReference type="RefSeq" id="WP_090859048.1">
    <property type="nucleotide sequence ID" value="NZ_FNJU01000016.1"/>
</dbReference>
<dbReference type="Gene3D" id="1.10.1790.20">
    <property type="match status" value="1"/>
</dbReference>
<dbReference type="InterPro" id="IPR007066">
    <property type="entry name" value="RNA_pol_Rpb1_3"/>
</dbReference>
<feature type="binding site" evidence="11">
    <location>
        <position position="451"/>
    </location>
    <ligand>
        <name>Mg(2+)</name>
        <dbReference type="ChEBI" id="CHEBI:18420"/>
    </ligand>
</feature>
<dbReference type="Pfam" id="PF04983">
    <property type="entry name" value="RNA_pol_Rpb1_3"/>
    <property type="match status" value="1"/>
</dbReference>
<evidence type="ECO:0000256" key="4">
    <source>
        <dbReference type="ARBA" id="ARBA00022679"/>
    </source>
</evidence>
<reference evidence="15" key="1">
    <citation type="submission" date="2016-10" db="EMBL/GenBank/DDBJ databases">
        <authorList>
            <person name="Varghese N."/>
            <person name="Submissions S."/>
        </authorList>
    </citation>
    <scope>NUCLEOTIDE SEQUENCE [LARGE SCALE GENOMIC DNA]</scope>
    <source>
        <strain evidence="15">IBRC-M10078</strain>
    </source>
</reference>
<dbReference type="InterPro" id="IPR006592">
    <property type="entry name" value="RNA_pol_N"/>
</dbReference>
<evidence type="ECO:0000256" key="5">
    <source>
        <dbReference type="ARBA" id="ARBA00022695"/>
    </source>
</evidence>
<evidence type="ECO:0000256" key="10">
    <source>
        <dbReference type="ARBA" id="ARBA00048552"/>
    </source>
</evidence>
<accession>A0A1H0WUS0</accession>
<gene>
    <name evidence="11" type="primary">rpoC</name>
    <name evidence="14" type="ORF">SAMN05216565_11654</name>
</gene>
<dbReference type="GO" id="GO:0000287">
    <property type="term" value="F:magnesium ion binding"/>
    <property type="evidence" value="ECO:0007669"/>
    <property type="project" value="UniProtKB-UniRule"/>
</dbReference>
<keyword evidence="3 11" id="KW-0240">DNA-directed RNA polymerase</keyword>
<dbReference type="GO" id="GO:0000428">
    <property type="term" value="C:DNA-directed RNA polymerase complex"/>
    <property type="evidence" value="ECO:0007669"/>
    <property type="project" value="UniProtKB-KW"/>
</dbReference>
<comment type="subunit">
    <text evidence="11">The RNAP catalytic core consists of 2 alpha, 1 beta, 1 beta' and 1 omega subunit. When a sigma factor is associated with the core the holoenzyme is formed, which can initiate transcription.</text>
</comment>
<evidence type="ECO:0000256" key="1">
    <source>
        <dbReference type="ARBA" id="ARBA00004026"/>
    </source>
</evidence>
<dbReference type="Gene3D" id="2.40.40.20">
    <property type="match status" value="1"/>
</dbReference>
<dbReference type="GO" id="GO:0006351">
    <property type="term" value="P:DNA-templated transcription"/>
    <property type="evidence" value="ECO:0007669"/>
    <property type="project" value="UniProtKB-UniRule"/>
</dbReference>
<dbReference type="CDD" id="cd01609">
    <property type="entry name" value="RNAP_beta'_N"/>
    <property type="match status" value="1"/>
</dbReference>
<dbReference type="GO" id="GO:0003677">
    <property type="term" value="F:DNA binding"/>
    <property type="evidence" value="ECO:0007669"/>
    <property type="project" value="UniProtKB-UniRule"/>
</dbReference>
<comment type="catalytic activity">
    <reaction evidence="10 11 12">
        <text>RNA(n) + a ribonucleoside 5'-triphosphate = RNA(n+1) + diphosphate</text>
        <dbReference type="Rhea" id="RHEA:21248"/>
        <dbReference type="Rhea" id="RHEA-COMP:14527"/>
        <dbReference type="Rhea" id="RHEA-COMP:17342"/>
        <dbReference type="ChEBI" id="CHEBI:33019"/>
        <dbReference type="ChEBI" id="CHEBI:61557"/>
        <dbReference type="ChEBI" id="CHEBI:140395"/>
        <dbReference type="EC" id="2.7.7.6"/>
    </reaction>
</comment>
<dbReference type="AlphaFoldDB" id="A0A1H0WUS0"/>
<comment type="similarity">
    <text evidence="2 11 12">Belongs to the RNA polymerase beta' chain family.</text>
</comment>
<evidence type="ECO:0000256" key="7">
    <source>
        <dbReference type="ARBA" id="ARBA00022833"/>
    </source>
</evidence>
<dbReference type="Gene3D" id="1.10.150.390">
    <property type="match status" value="1"/>
</dbReference>
<dbReference type="InterPro" id="IPR012754">
    <property type="entry name" value="DNA-dir_RpoC_beta_prime_bact"/>
</dbReference>